<proteinExistence type="predicted"/>
<protein>
    <recommendedName>
        <fullName evidence="3">MobA protein</fullName>
    </recommendedName>
</protein>
<evidence type="ECO:0008006" key="3">
    <source>
        <dbReference type="Google" id="ProtNLM"/>
    </source>
</evidence>
<evidence type="ECO:0000313" key="2">
    <source>
        <dbReference type="EMBL" id="SBW02664.1"/>
    </source>
</evidence>
<dbReference type="AlphaFoldDB" id="A0A212JP62"/>
<accession>A0A212JP62</accession>
<dbReference type="Pfam" id="PF19514">
    <property type="entry name" value="MobC_2"/>
    <property type="match status" value="1"/>
</dbReference>
<dbReference type="EMBL" id="FLUL01000001">
    <property type="protein sequence ID" value="SBW01244.1"/>
    <property type="molecule type" value="Genomic_DNA"/>
</dbReference>
<reference evidence="1" key="1">
    <citation type="submission" date="2016-04" db="EMBL/GenBank/DDBJ databases">
        <authorList>
            <person name="Evans L.H."/>
            <person name="Alamgir A."/>
            <person name="Owens N."/>
            <person name="Weber N.D."/>
            <person name="Virtaneva K."/>
            <person name="Barbian K."/>
            <person name="Babar A."/>
            <person name="Rosenke K."/>
        </authorList>
    </citation>
    <scope>NUCLEOTIDE SEQUENCE</scope>
    <source>
        <strain evidence="2">86-1</strain>
        <strain evidence="1">86-2</strain>
    </source>
</reference>
<dbReference type="EMBL" id="FLUM01000003">
    <property type="protein sequence ID" value="SBW02664.1"/>
    <property type="molecule type" value="Genomic_DNA"/>
</dbReference>
<gene>
    <name evidence="2" type="ORF">KL86DYS1_30371</name>
    <name evidence="1" type="ORF">KL86DYS2_11992</name>
</gene>
<organism evidence="1">
    <name type="scientific">uncultured Dysgonomonas sp</name>
    <dbReference type="NCBI Taxonomy" id="206096"/>
    <lineage>
        <taxon>Bacteria</taxon>
        <taxon>Pseudomonadati</taxon>
        <taxon>Bacteroidota</taxon>
        <taxon>Bacteroidia</taxon>
        <taxon>Bacteroidales</taxon>
        <taxon>Dysgonomonadaceae</taxon>
        <taxon>Dysgonomonas</taxon>
        <taxon>environmental samples</taxon>
    </lineage>
</organism>
<name>A0A212JP62_9BACT</name>
<evidence type="ECO:0000313" key="1">
    <source>
        <dbReference type="EMBL" id="SBW01244.1"/>
    </source>
</evidence>
<sequence>MKTNNLSERRKGGRNPKNDPAIHRYVIYLNNVDNARFLALYDKSCMSVKAHFITSCIFNKPIKVVKIDKAVQDYYMRLTTFFGQFRIVGTNYNQIVKALKSNFSEKKALAFLYKLEKQTIEMVVLQKKIMELTEEFEKKYGYMWLQK</sequence>
<dbReference type="RefSeq" id="WP_006801081.1">
    <property type="nucleotide sequence ID" value="NZ_CABQQB010000008.1"/>
</dbReference>
<dbReference type="InterPro" id="IPR045788">
    <property type="entry name" value="MobC_2"/>
</dbReference>
<dbReference type="NCBIfam" id="NF041324">
    <property type="entry name" value="Bacteroid_MobA"/>
    <property type="match status" value="1"/>
</dbReference>